<accession>A0A1M5B7U7</accession>
<evidence type="ECO:0000256" key="1">
    <source>
        <dbReference type="SAM" id="SignalP"/>
    </source>
</evidence>
<proteinExistence type="predicted"/>
<dbReference type="AlphaFoldDB" id="A0A1M5B7U7"/>
<sequence>MTVKPLYIRFLLVACCCWVQAKAQFGRVYLNAPRGSAALAATYSNTGSNTWIDESIATSQLRSKNNTTNFNYTHVLRVLDRTAGLGINIPVVSHLITWQNTKEGKVLNTDGGMADPSIIFDVNCWGGASMLPEVFRKTPMRDYFGIHTT</sequence>
<dbReference type="Proteomes" id="UP000184368">
    <property type="component" value="Unassembled WGS sequence"/>
</dbReference>
<evidence type="ECO:0000313" key="3">
    <source>
        <dbReference type="Proteomes" id="UP000184368"/>
    </source>
</evidence>
<feature type="chain" id="PRO_5013359145" evidence="1">
    <location>
        <begin position="22"/>
        <end position="149"/>
    </location>
</feature>
<keyword evidence="1" id="KW-0732">Signal</keyword>
<dbReference type="STRING" id="1302690.BUE76_16905"/>
<feature type="signal peptide" evidence="1">
    <location>
        <begin position="1"/>
        <end position="21"/>
    </location>
</feature>
<protein>
    <submittedName>
        <fullName evidence="2">Uncharacterized protein</fullName>
    </submittedName>
</protein>
<organism evidence="2 3">
    <name type="scientific">Cnuella takakiae</name>
    <dbReference type="NCBI Taxonomy" id="1302690"/>
    <lineage>
        <taxon>Bacteria</taxon>
        <taxon>Pseudomonadati</taxon>
        <taxon>Bacteroidota</taxon>
        <taxon>Chitinophagia</taxon>
        <taxon>Chitinophagales</taxon>
        <taxon>Chitinophagaceae</taxon>
        <taxon>Cnuella</taxon>
    </lineage>
</organism>
<reference evidence="2 3" key="1">
    <citation type="submission" date="2016-11" db="EMBL/GenBank/DDBJ databases">
        <authorList>
            <person name="Jaros S."/>
            <person name="Januszkiewicz K."/>
            <person name="Wedrychowicz H."/>
        </authorList>
    </citation>
    <scope>NUCLEOTIDE SEQUENCE [LARGE SCALE GENOMIC DNA]</scope>
    <source>
        <strain evidence="2 3">DSM 26897</strain>
    </source>
</reference>
<gene>
    <name evidence="2" type="ORF">SAMN05444008_107188</name>
</gene>
<dbReference type="EMBL" id="FQUO01000007">
    <property type="protein sequence ID" value="SHF38621.1"/>
    <property type="molecule type" value="Genomic_DNA"/>
</dbReference>
<name>A0A1M5B7U7_9BACT</name>
<evidence type="ECO:0000313" key="2">
    <source>
        <dbReference type="EMBL" id="SHF38621.1"/>
    </source>
</evidence>
<dbReference type="RefSeq" id="WP_073042984.1">
    <property type="nucleotide sequence ID" value="NZ_FQUO01000007.1"/>
</dbReference>
<keyword evidence="3" id="KW-1185">Reference proteome</keyword>